<keyword evidence="5 11" id="KW-0679">Respiratory chain</keyword>
<dbReference type="GO" id="GO:0005743">
    <property type="term" value="C:mitochondrial inner membrane"/>
    <property type="evidence" value="ECO:0007669"/>
    <property type="project" value="UniProtKB-SubCell"/>
</dbReference>
<evidence type="ECO:0000313" key="12">
    <source>
        <dbReference type="EMBL" id="KAK9743798.1"/>
    </source>
</evidence>
<evidence type="ECO:0000256" key="2">
    <source>
        <dbReference type="ARBA" id="ARBA00005882"/>
    </source>
</evidence>
<evidence type="ECO:0000313" key="13">
    <source>
        <dbReference type="Proteomes" id="UP001458880"/>
    </source>
</evidence>
<dbReference type="Proteomes" id="UP001458880">
    <property type="component" value="Unassembled WGS sequence"/>
</dbReference>
<keyword evidence="4 11" id="KW-0813">Transport</keyword>
<sequence length="201" mass="23935">MAYISSRKLFLQFLRSKSKFSVQKLFKSDETTNEIDCSKYRQEPCTSDKDLVLPISIKEATSSPDELEHARKWRSKPILTPQEEILSETNDIPKELQLTRTARIFKLSKNSMQSGTNNTRFWRVMFDTEERWENPLMGWTSNGDAISNVQLHFYTLGDAIRYCQRNSWDYYVDRPRDVNLYKLRSYNQNFAWNRRYRASTK</sequence>
<dbReference type="PANTHER" id="PTHR12219:SF8">
    <property type="entry name" value="NADH DEHYDROGENASE [UBIQUINONE] IRON-SULFUR PROTEIN 4, MITOCHONDRIAL"/>
    <property type="match status" value="1"/>
</dbReference>
<evidence type="ECO:0000256" key="10">
    <source>
        <dbReference type="ARBA" id="ARBA00023136"/>
    </source>
</evidence>
<comment type="subcellular location">
    <subcellularLocation>
        <location evidence="11">Mitochondrion inner membrane</location>
        <topology evidence="11">Peripheral membrane protein</topology>
        <orientation evidence="11">Matrix side</orientation>
    </subcellularLocation>
</comment>
<keyword evidence="10 11" id="KW-0472">Membrane</keyword>
<dbReference type="FunFam" id="3.30.160.190:FF:000001">
    <property type="entry name" value="NADH-ubiquinone oxidoreductase 21 kDa subunit mitochondrial"/>
    <property type="match status" value="1"/>
</dbReference>
<name>A0AAW1MBL6_POPJA</name>
<evidence type="ECO:0000256" key="4">
    <source>
        <dbReference type="ARBA" id="ARBA00022448"/>
    </source>
</evidence>
<keyword evidence="6 11" id="KW-0999">Mitochondrion inner membrane</keyword>
<evidence type="ECO:0000256" key="5">
    <source>
        <dbReference type="ARBA" id="ARBA00022660"/>
    </source>
</evidence>
<gene>
    <name evidence="12" type="ORF">QE152_g8342</name>
</gene>
<evidence type="ECO:0000256" key="8">
    <source>
        <dbReference type="ARBA" id="ARBA00022982"/>
    </source>
</evidence>
<organism evidence="12 13">
    <name type="scientific">Popillia japonica</name>
    <name type="common">Japanese beetle</name>
    <dbReference type="NCBI Taxonomy" id="7064"/>
    <lineage>
        <taxon>Eukaryota</taxon>
        <taxon>Metazoa</taxon>
        <taxon>Ecdysozoa</taxon>
        <taxon>Arthropoda</taxon>
        <taxon>Hexapoda</taxon>
        <taxon>Insecta</taxon>
        <taxon>Pterygota</taxon>
        <taxon>Neoptera</taxon>
        <taxon>Endopterygota</taxon>
        <taxon>Coleoptera</taxon>
        <taxon>Polyphaga</taxon>
        <taxon>Scarabaeiformia</taxon>
        <taxon>Scarabaeidae</taxon>
        <taxon>Rutelinae</taxon>
        <taxon>Popillia</taxon>
    </lineage>
</organism>
<keyword evidence="13" id="KW-1185">Reference proteome</keyword>
<evidence type="ECO:0000256" key="11">
    <source>
        <dbReference type="RuleBase" id="RU367010"/>
    </source>
</evidence>
<comment type="function">
    <text evidence="1 11">Accessory subunit of the mitochondrial membrane respiratory chain NADH dehydrogenase (Complex I), that is believed not to be involved in catalysis. Complex I functions in the transfer of electrons from NADH to the respiratory chain. The immediate electron acceptor for the enzyme is believed to be ubiquinone.</text>
</comment>
<keyword evidence="8 11" id="KW-0249">Electron transport</keyword>
<keyword evidence="12" id="KW-0830">Ubiquinone</keyword>
<proteinExistence type="inferred from homology"/>
<evidence type="ECO:0000256" key="1">
    <source>
        <dbReference type="ARBA" id="ARBA00003195"/>
    </source>
</evidence>
<dbReference type="Gene3D" id="3.30.160.190">
    <property type="entry name" value="atu1810 like domain"/>
    <property type="match status" value="1"/>
</dbReference>
<evidence type="ECO:0000256" key="3">
    <source>
        <dbReference type="ARBA" id="ARBA00015796"/>
    </source>
</evidence>
<accession>A0AAW1MBL6</accession>
<comment type="similarity">
    <text evidence="2 11">Belongs to the complex I NDUFS4 subunit family.</text>
</comment>
<dbReference type="GO" id="GO:0022900">
    <property type="term" value="P:electron transport chain"/>
    <property type="evidence" value="ECO:0007669"/>
    <property type="project" value="InterPro"/>
</dbReference>
<keyword evidence="9 11" id="KW-0496">Mitochondrion</keyword>
<keyword evidence="7 11" id="KW-0809">Transit peptide</keyword>
<dbReference type="InterPro" id="IPR038532">
    <property type="entry name" value="NDUFS4-like_sf"/>
</dbReference>
<dbReference type="EMBL" id="JASPKY010000066">
    <property type="protein sequence ID" value="KAK9743798.1"/>
    <property type="molecule type" value="Genomic_DNA"/>
</dbReference>
<evidence type="ECO:0000256" key="7">
    <source>
        <dbReference type="ARBA" id="ARBA00022946"/>
    </source>
</evidence>
<comment type="caution">
    <text evidence="12">The sequence shown here is derived from an EMBL/GenBank/DDBJ whole genome shotgun (WGS) entry which is preliminary data.</text>
</comment>
<dbReference type="AlphaFoldDB" id="A0AAW1MBL6"/>
<evidence type="ECO:0000256" key="9">
    <source>
        <dbReference type="ARBA" id="ARBA00023128"/>
    </source>
</evidence>
<reference evidence="12 13" key="1">
    <citation type="journal article" date="2024" name="BMC Genomics">
        <title>De novo assembly and annotation of Popillia japonica's genome with initial clues to its potential as an invasive pest.</title>
        <authorList>
            <person name="Cucini C."/>
            <person name="Boschi S."/>
            <person name="Funari R."/>
            <person name="Cardaioli E."/>
            <person name="Iannotti N."/>
            <person name="Marturano G."/>
            <person name="Paoli F."/>
            <person name="Bruttini M."/>
            <person name="Carapelli A."/>
            <person name="Frati F."/>
            <person name="Nardi F."/>
        </authorList>
    </citation>
    <scope>NUCLEOTIDE SEQUENCE [LARGE SCALE GENOMIC DNA]</scope>
    <source>
        <strain evidence="12">DMR45628</strain>
    </source>
</reference>
<dbReference type="InterPro" id="IPR006885">
    <property type="entry name" value="NADH_UbQ_FeS_4_mit-like"/>
</dbReference>
<protein>
    <recommendedName>
        <fullName evidence="3 11">NADH dehydrogenase [ubiquinone] iron-sulfur protein 4, mitochondrial</fullName>
    </recommendedName>
</protein>
<evidence type="ECO:0000256" key="6">
    <source>
        <dbReference type="ARBA" id="ARBA00022792"/>
    </source>
</evidence>
<dbReference type="Pfam" id="PF04800">
    <property type="entry name" value="NDUS4"/>
    <property type="match status" value="1"/>
</dbReference>
<dbReference type="PANTHER" id="PTHR12219">
    <property type="entry name" value="NADH-UBIQUINONE OXIDOREDUCTASE"/>
    <property type="match status" value="1"/>
</dbReference>